<reference evidence="1" key="2">
    <citation type="journal article" date="2015" name="Fish Shellfish Immunol.">
        <title>Early steps in the European eel (Anguilla anguilla)-Vibrio vulnificus interaction in the gills: Role of the RtxA13 toxin.</title>
        <authorList>
            <person name="Callol A."/>
            <person name="Pajuelo D."/>
            <person name="Ebbesson L."/>
            <person name="Teles M."/>
            <person name="MacKenzie S."/>
            <person name="Amaro C."/>
        </authorList>
    </citation>
    <scope>NUCLEOTIDE SEQUENCE</scope>
</reference>
<accession>A0A0E9TM34</accession>
<name>A0A0E9TM34_ANGAN</name>
<reference evidence="1" key="1">
    <citation type="submission" date="2014-11" db="EMBL/GenBank/DDBJ databases">
        <authorList>
            <person name="Amaro Gonzalez C."/>
        </authorList>
    </citation>
    <scope>NUCLEOTIDE SEQUENCE</scope>
</reference>
<dbReference type="AlphaFoldDB" id="A0A0E9TM34"/>
<sequence length="93" mass="10501">MGRKANARSITVCYLIAVTASQKKKRFGGVVRTWYTRSTEAFDAKSASQPFFQCERGLSQTRCTRLVKSAPLTPHTSNLSRTFLMYSKPKVFC</sequence>
<evidence type="ECO:0000313" key="1">
    <source>
        <dbReference type="EMBL" id="JAH54532.1"/>
    </source>
</evidence>
<protein>
    <submittedName>
        <fullName evidence="1">Uncharacterized protein</fullName>
    </submittedName>
</protein>
<organism evidence="1">
    <name type="scientific">Anguilla anguilla</name>
    <name type="common">European freshwater eel</name>
    <name type="synonym">Muraena anguilla</name>
    <dbReference type="NCBI Taxonomy" id="7936"/>
    <lineage>
        <taxon>Eukaryota</taxon>
        <taxon>Metazoa</taxon>
        <taxon>Chordata</taxon>
        <taxon>Craniata</taxon>
        <taxon>Vertebrata</taxon>
        <taxon>Euteleostomi</taxon>
        <taxon>Actinopterygii</taxon>
        <taxon>Neopterygii</taxon>
        <taxon>Teleostei</taxon>
        <taxon>Anguilliformes</taxon>
        <taxon>Anguillidae</taxon>
        <taxon>Anguilla</taxon>
    </lineage>
</organism>
<dbReference type="EMBL" id="GBXM01054045">
    <property type="protein sequence ID" value="JAH54532.1"/>
    <property type="molecule type" value="Transcribed_RNA"/>
</dbReference>
<proteinExistence type="predicted"/>